<dbReference type="GO" id="GO:0005829">
    <property type="term" value="C:cytosol"/>
    <property type="evidence" value="ECO:0007669"/>
    <property type="project" value="TreeGrafter"/>
</dbReference>
<evidence type="ECO:0000256" key="5">
    <source>
        <dbReference type="ARBA" id="ARBA00022857"/>
    </source>
</evidence>
<organism evidence="11 12">
    <name type="scientific">Fluviicoccus keumensis</name>
    <dbReference type="NCBI Taxonomy" id="1435465"/>
    <lineage>
        <taxon>Bacteria</taxon>
        <taxon>Pseudomonadati</taxon>
        <taxon>Pseudomonadota</taxon>
        <taxon>Gammaproteobacteria</taxon>
        <taxon>Moraxellales</taxon>
        <taxon>Moraxellaceae</taxon>
        <taxon>Fluviicoccus</taxon>
    </lineage>
</organism>
<dbReference type="PANTHER" id="PTHR48069:SF3">
    <property type="entry name" value="DIHYDROFOLATE REDUCTASE"/>
    <property type="match status" value="1"/>
</dbReference>
<keyword evidence="5 8" id="KW-0521">NADP</keyword>
<dbReference type="SUPFAM" id="SSF53597">
    <property type="entry name" value="Dihydrofolate reductase-like"/>
    <property type="match status" value="1"/>
</dbReference>
<dbReference type="GO" id="GO:0046452">
    <property type="term" value="P:dihydrofolate metabolic process"/>
    <property type="evidence" value="ECO:0007669"/>
    <property type="project" value="TreeGrafter"/>
</dbReference>
<dbReference type="OrthoDB" id="9804315at2"/>
<dbReference type="Pfam" id="PF00186">
    <property type="entry name" value="DHFR_1"/>
    <property type="match status" value="1"/>
</dbReference>
<evidence type="ECO:0000256" key="6">
    <source>
        <dbReference type="ARBA" id="ARBA00023002"/>
    </source>
</evidence>
<evidence type="ECO:0000256" key="8">
    <source>
        <dbReference type="PIRNR" id="PIRNR000194"/>
    </source>
</evidence>
<reference evidence="11 12" key="1">
    <citation type="submission" date="2019-02" db="EMBL/GenBank/DDBJ databases">
        <title>Genomic Encyclopedia of Type Strains, Phase IV (KMG-IV): sequencing the most valuable type-strain genomes for metagenomic binning, comparative biology and taxonomic classification.</title>
        <authorList>
            <person name="Goeker M."/>
        </authorList>
    </citation>
    <scope>NUCLEOTIDE SEQUENCE [LARGE SCALE GENOMIC DNA]</scope>
    <source>
        <strain evidence="11 12">DSM 105135</strain>
    </source>
</reference>
<dbReference type="GO" id="GO:0004146">
    <property type="term" value="F:dihydrofolate reductase activity"/>
    <property type="evidence" value="ECO:0007669"/>
    <property type="project" value="UniProtKB-EC"/>
</dbReference>
<dbReference type="CDD" id="cd00209">
    <property type="entry name" value="DHFR"/>
    <property type="match status" value="1"/>
</dbReference>
<dbReference type="GO" id="GO:0006730">
    <property type="term" value="P:one-carbon metabolic process"/>
    <property type="evidence" value="ECO:0007669"/>
    <property type="project" value="UniProtKB-KW"/>
</dbReference>
<dbReference type="InterPro" id="IPR017925">
    <property type="entry name" value="DHFR_CS"/>
</dbReference>
<evidence type="ECO:0000259" key="10">
    <source>
        <dbReference type="PROSITE" id="PS51330"/>
    </source>
</evidence>
<comment type="function">
    <text evidence="7 8">Key enzyme in folate metabolism. Catalyzes an essential reaction for de novo glycine and purine synthesis, and for DNA precursor synthesis.</text>
</comment>
<sequence length="168" mass="18667">MPRLALIAAVAENGCIGINNQLPWYLPEDLKYFRRLTTGGVVIMGRKTYESIGKPLPNRTNIVISRSSGYQAEGVKVVATLENALALAAQISEINGNADVFVIGGAQIYALALPHANRLYLTEVQKTVEGDAFFPPIDSVQWREIGSEAHYYEPADTHYRFVIYERTH</sequence>
<comment type="catalytic activity">
    <reaction evidence="8">
        <text>(6S)-5,6,7,8-tetrahydrofolate + NADP(+) = 7,8-dihydrofolate + NADPH + H(+)</text>
        <dbReference type="Rhea" id="RHEA:15009"/>
        <dbReference type="ChEBI" id="CHEBI:15378"/>
        <dbReference type="ChEBI" id="CHEBI:57451"/>
        <dbReference type="ChEBI" id="CHEBI:57453"/>
        <dbReference type="ChEBI" id="CHEBI:57783"/>
        <dbReference type="ChEBI" id="CHEBI:58349"/>
        <dbReference type="EC" id="1.5.1.3"/>
    </reaction>
</comment>
<evidence type="ECO:0000313" key="11">
    <source>
        <dbReference type="EMBL" id="RZU38260.1"/>
    </source>
</evidence>
<comment type="caution">
    <text evidence="11">The sequence shown here is derived from an EMBL/GenBank/DDBJ whole genome shotgun (WGS) entry which is preliminary data.</text>
</comment>
<dbReference type="PROSITE" id="PS00075">
    <property type="entry name" value="DHFR_1"/>
    <property type="match status" value="1"/>
</dbReference>
<gene>
    <name evidence="11" type="ORF">EV700_2839</name>
</gene>
<dbReference type="Proteomes" id="UP000292423">
    <property type="component" value="Unassembled WGS sequence"/>
</dbReference>
<dbReference type="UniPathway" id="UPA00077">
    <property type="reaction ID" value="UER00158"/>
</dbReference>
<protein>
    <recommendedName>
        <fullName evidence="3 8">Dihydrofolate reductase</fullName>
        <ecNumber evidence="3 8">1.5.1.3</ecNumber>
    </recommendedName>
</protein>
<evidence type="ECO:0000256" key="2">
    <source>
        <dbReference type="ARBA" id="ARBA00009539"/>
    </source>
</evidence>
<feature type="domain" description="DHFR" evidence="10">
    <location>
        <begin position="3"/>
        <end position="166"/>
    </location>
</feature>
<proteinExistence type="inferred from homology"/>
<comment type="similarity">
    <text evidence="2 8 9">Belongs to the dihydrofolate reductase family.</text>
</comment>
<dbReference type="GO" id="GO:0046655">
    <property type="term" value="P:folic acid metabolic process"/>
    <property type="evidence" value="ECO:0007669"/>
    <property type="project" value="TreeGrafter"/>
</dbReference>
<dbReference type="FunFam" id="3.40.430.10:FF:000001">
    <property type="entry name" value="Dihydrofolate reductase"/>
    <property type="match status" value="1"/>
</dbReference>
<dbReference type="GO" id="GO:0046654">
    <property type="term" value="P:tetrahydrofolate biosynthetic process"/>
    <property type="evidence" value="ECO:0007669"/>
    <property type="project" value="UniProtKB-UniPathway"/>
</dbReference>
<dbReference type="PRINTS" id="PR00070">
    <property type="entry name" value="DHFR"/>
</dbReference>
<dbReference type="Gene3D" id="3.40.430.10">
    <property type="entry name" value="Dihydrofolate Reductase, subunit A"/>
    <property type="match status" value="1"/>
</dbReference>
<dbReference type="PROSITE" id="PS51330">
    <property type="entry name" value="DHFR_2"/>
    <property type="match status" value="1"/>
</dbReference>
<evidence type="ECO:0000256" key="1">
    <source>
        <dbReference type="ARBA" id="ARBA00004903"/>
    </source>
</evidence>
<dbReference type="AlphaFoldDB" id="A0A4Q7YLP9"/>
<evidence type="ECO:0000256" key="7">
    <source>
        <dbReference type="ARBA" id="ARBA00025067"/>
    </source>
</evidence>
<accession>A0A4Q7YLP9</accession>
<evidence type="ECO:0000256" key="9">
    <source>
        <dbReference type="RuleBase" id="RU004474"/>
    </source>
</evidence>
<name>A0A4Q7YLP9_9GAMM</name>
<dbReference type="GO" id="GO:0070401">
    <property type="term" value="F:NADP+ binding"/>
    <property type="evidence" value="ECO:0007669"/>
    <property type="project" value="UniProtKB-ARBA"/>
</dbReference>
<evidence type="ECO:0000313" key="12">
    <source>
        <dbReference type="Proteomes" id="UP000292423"/>
    </source>
</evidence>
<dbReference type="RefSeq" id="WP_130414941.1">
    <property type="nucleotide sequence ID" value="NZ_SHKX01000014.1"/>
</dbReference>
<dbReference type="InterPro" id="IPR001796">
    <property type="entry name" value="DHFR_dom"/>
</dbReference>
<keyword evidence="12" id="KW-1185">Reference proteome</keyword>
<dbReference type="PIRSF" id="PIRSF000194">
    <property type="entry name" value="DHFR"/>
    <property type="match status" value="1"/>
</dbReference>
<evidence type="ECO:0000256" key="3">
    <source>
        <dbReference type="ARBA" id="ARBA00012856"/>
    </source>
</evidence>
<dbReference type="EC" id="1.5.1.3" evidence="3 8"/>
<keyword evidence="4 8" id="KW-0554">One-carbon metabolism</keyword>
<evidence type="ECO:0000256" key="4">
    <source>
        <dbReference type="ARBA" id="ARBA00022563"/>
    </source>
</evidence>
<dbReference type="EMBL" id="SHKX01000014">
    <property type="protein sequence ID" value="RZU38260.1"/>
    <property type="molecule type" value="Genomic_DNA"/>
</dbReference>
<dbReference type="PANTHER" id="PTHR48069">
    <property type="entry name" value="DIHYDROFOLATE REDUCTASE"/>
    <property type="match status" value="1"/>
</dbReference>
<dbReference type="InterPro" id="IPR012259">
    <property type="entry name" value="DHFR"/>
</dbReference>
<keyword evidence="6 8" id="KW-0560">Oxidoreductase</keyword>
<dbReference type="InterPro" id="IPR024072">
    <property type="entry name" value="DHFR-like_dom_sf"/>
</dbReference>
<comment type="pathway">
    <text evidence="1 8">Cofactor biosynthesis; tetrahydrofolate biosynthesis; 5,6,7,8-tetrahydrofolate from 7,8-dihydrofolate: step 1/1.</text>
</comment>